<evidence type="ECO:0000313" key="4">
    <source>
        <dbReference type="Proteomes" id="UP000186513"/>
    </source>
</evidence>
<dbReference type="InterPro" id="IPR050469">
    <property type="entry name" value="Diguanylate_Cyclase"/>
</dbReference>
<organism evidence="3 4">
    <name type="scientific">Chitinimonas taiwanensis DSM 18899</name>
    <dbReference type="NCBI Taxonomy" id="1121279"/>
    <lineage>
        <taxon>Bacteria</taxon>
        <taxon>Pseudomonadati</taxon>
        <taxon>Pseudomonadota</taxon>
        <taxon>Betaproteobacteria</taxon>
        <taxon>Neisseriales</taxon>
        <taxon>Chitinibacteraceae</taxon>
        <taxon>Chitinimonas</taxon>
    </lineage>
</organism>
<dbReference type="GO" id="GO:1902201">
    <property type="term" value="P:negative regulation of bacterial-type flagellum-dependent cell motility"/>
    <property type="evidence" value="ECO:0007669"/>
    <property type="project" value="TreeGrafter"/>
</dbReference>
<dbReference type="EC" id="2.7.7.65" evidence="1"/>
<dbReference type="PANTHER" id="PTHR45138">
    <property type="entry name" value="REGULATORY COMPONENTS OF SENSORY TRANSDUCTION SYSTEM"/>
    <property type="match status" value="1"/>
</dbReference>
<dbReference type="NCBIfam" id="TIGR00254">
    <property type="entry name" value="GGDEF"/>
    <property type="match status" value="1"/>
</dbReference>
<dbReference type="InterPro" id="IPR043128">
    <property type="entry name" value="Rev_trsase/Diguanyl_cyclase"/>
</dbReference>
<dbReference type="InterPro" id="IPR003018">
    <property type="entry name" value="GAF"/>
</dbReference>
<dbReference type="SUPFAM" id="SSF55073">
    <property type="entry name" value="Nucleotide cyclase"/>
    <property type="match status" value="1"/>
</dbReference>
<dbReference type="Gene3D" id="3.30.70.270">
    <property type="match status" value="1"/>
</dbReference>
<dbReference type="SMART" id="SM00267">
    <property type="entry name" value="GGDEF"/>
    <property type="match status" value="1"/>
</dbReference>
<dbReference type="OrthoDB" id="5571399at2"/>
<dbReference type="GO" id="GO:0005886">
    <property type="term" value="C:plasma membrane"/>
    <property type="evidence" value="ECO:0007669"/>
    <property type="project" value="TreeGrafter"/>
</dbReference>
<dbReference type="RefSeq" id="WP_072428139.1">
    <property type="nucleotide sequence ID" value="NZ_FPKR01000005.1"/>
</dbReference>
<accession>A0A1K2HFL4</accession>
<dbReference type="Gene3D" id="3.30.450.40">
    <property type="match status" value="1"/>
</dbReference>
<feature type="domain" description="GGDEF" evidence="2">
    <location>
        <begin position="195"/>
        <end position="313"/>
    </location>
</feature>
<dbReference type="PANTHER" id="PTHR45138:SF24">
    <property type="entry name" value="DIGUANYLATE CYCLASE DGCC-RELATED"/>
    <property type="match status" value="1"/>
</dbReference>
<dbReference type="SUPFAM" id="SSF55781">
    <property type="entry name" value="GAF domain-like"/>
    <property type="match status" value="1"/>
</dbReference>
<evidence type="ECO:0000259" key="2">
    <source>
        <dbReference type="PROSITE" id="PS50887"/>
    </source>
</evidence>
<dbReference type="Proteomes" id="UP000186513">
    <property type="component" value="Unassembled WGS sequence"/>
</dbReference>
<sequence>MQGIIFADFEQASAAVLSFLRERFGFDLWMVTRTEGDDWIVLQREDHGYGIAPGTVLRWADSFCSQMVQGRGPLIAPDSNRVAAYADAPIARQVHIGAYAGYPLRRADGSLFGTLCGIHPAPQPDALIQEEPLFILLGSLLSSLLDAELRAHEEGRRADHARAESMTDFMTELYNRRGWEQLLAAEEDRCRRYGHPAVALVVDLDGLKRVNDQHGHAAGDALIRRTAEALRRAIRAGDVLARLGGDEFGILGIECSRSEGEALLARVRQILHELALPASVGLAPREPAQGLLAAWKSADQAMYADKRARQSAN</sequence>
<keyword evidence="4" id="KW-1185">Reference proteome</keyword>
<gene>
    <name evidence="3" type="ORF">SAMN02745887_01630</name>
</gene>
<proteinExistence type="predicted"/>
<dbReference type="GO" id="GO:0043709">
    <property type="term" value="P:cell adhesion involved in single-species biofilm formation"/>
    <property type="evidence" value="ECO:0007669"/>
    <property type="project" value="TreeGrafter"/>
</dbReference>
<name>A0A1K2HFL4_9NEIS</name>
<reference evidence="3 4" key="1">
    <citation type="submission" date="2016-11" db="EMBL/GenBank/DDBJ databases">
        <authorList>
            <person name="Jaros S."/>
            <person name="Januszkiewicz K."/>
            <person name="Wedrychowicz H."/>
        </authorList>
    </citation>
    <scope>NUCLEOTIDE SEQUENCE [LARGE SCALE GENOMIC DNA]</scope>
    <source>
        <strain evidence="3 4">DSM 18899</strain>
    </source>
</reference>
<dbReference type="InterPro" id="IPR029016">
    <property type="entry name" value="GAF-like_dom_sf"/>
</dbReference>
<protein>
    <recommendedName>
        <fullName evidence="1">diguanylate cyclase</fullName>
        <ecNumber evidence="1">2.7.7.65</ecNumber>
    </recommendedName>
</protein>
<dbReference type="SMART" id="SM00065">
    <property type="entry name" value="GAF"/>
    <property type="match status" value="1"/>
</dbReference>
<dbReference type="InterPro" id="IPR029787">
    <property type="entry name" value="Nucleotide_cyclase"/>
</dbReference>
<dbReference type="Pfam" id="PF01590">
    <property type="entry name" value="GAF"/>
    <property type="match status" value="1"/>
</dbReference>
<dbReference type="EMBL" id="FPKR01000005">
    <property type="protein sequence ID" value="SFZ75515.1"/>
    <property type="molecule type" value="Genomic_DNA"/>
</dbReference>
<dbReference type="CDD" id="cd01949">
    <property type="entry name" value="GGDEF"/>
    <property type="match status" value="1"/>
</dbReference>
<evidence type="ECO:0000256" key="1">
    <source>
        <dbReference type="ARBA" id="ARBA00012528"/>
    </source>
</evidence>
<dbReference type="InterPro" id="IPR000160">
    <property type="entry name" value="GGDEF_dom"/>
</dbReference>
<evidence type="ECO:0000313" key="3">
    <source>
        <dbReference type="EMBL" id="SFZ75515.1"/>
    </source>
</evidence>
<dbReference type="GO" id="GO:0052621">
    <property type="term" value="F:diguanylate cyclase activity"/>
    <property type="evidence" value="ECO:0007669"/>
    <property type="project" value="UniProtKB-EC"/>
</dbReference>
<dbReference type="AlphaFoldDB" id="A0A1K2HFL4"/>
<dbReference type="PROSITE" id="PS50887">
    <property type="entry name" value="GGDEF"/>
    <property type="match status" value="1"/>
</dbReference>
<dbReference type="Pfam" id="PF00990">
    <property type="entry name" value="GGDEF"/>
    <property type="match status" value="1"/>
</dbReference>
<dbReference type="STRING" id="1121279.SAMN02745887_01630"/>